<dbReference type="InterPro" id="IPR002376">
    <property type="entry name" value="Formyl_transf_N"/>
</dbReference>
<organism evidence="2 3">
    <name type="scientific">Cucurbita argyrosperma subsp. sororia</name>
    <dbReference type="NCBI Taxonomy" id="37648"/>
    <lineage>
        <taxon>Eukaryota</taxon>
        <taxon>Viridiplantae</taxon>
        <taxon>Streptophyta</taxon>
        <taxon>Embryophyta</taxon>
        <taxon>Tracheophyta</taxon>
        <taxon>Spermatophyta</taxon>
        <taxon>Magnoliopsida</taxon>
        <taxon>eudicotyledons</taxon>
        <taxon>Gunneridae</taxon>
        <taxon>Pentapetalae</taxon>
        <taxon>rosids</taxon>
        <taxon>fabids</taxon>
        <taxon>Cucurbitales</taxon>
        <taxon>Cucurbitaceae</taxon>
        <taxon>Cucurbiteae</taxon>
        <taxon>Cucurbita</taxon>
    </lineage>
</organism>
<comment type="caution">
    <text evidence="2">The sequence shown here is derived from an EMBL/GenBank/DDBJ whole genome shotgun (WGS) entry which is preliminary data.</text>
</comment>
<dbReference type="PANTHER" id="PTHR42706">
    <property type="entry name" value="FORMYLTETRAHYDROFOLATE DEFORMYLASE"/>
    <property type="match status" value="1"/>
</dbReference>
<dbReference type="GO" id="GO:0006189">
    <property type="term" value="P:'de novo' IMP biosynthetic process"/>
    <property type="evidence" value="ECO:0007669"/>
    <property type="project" value="InterPro"/>
</dbReference>
<protein>
    <submittedName>
        <fullName evidence="2">Formyltetrahydrofolate deformylase 2, mitochondrial</fullName>
    </submittedName>
</protein>
<dbReference type="GO" id="GO:0008864">
    <property type="term" value="F:formyltetrahydrofolate deformylase activity"/>
    <property type="evidence" value="ECO:0007669"/>
    <property type="project" value="InterPro"/>
</dbReference>
<accession>A0AAV6MBC1</accession>
<sequence>MVLIRRVSSTFPRVFAFANRSLCSLNSPGESLDLPTSSSFTHGIHVFHCPDAMGIVAKLSECIASRGGNILGADIFVPENKNVFYSRSQFLFDPCKWPRMQMDEDFLKISKTFNAWKSVVRVPDQDPKYKIAILASKQDHCLVDLLHHWQGGKLPVEITCVISNHDRAPNTHVMRFLERHGIAYHYLHTYNDNKREGEILELVKNTDFLVLARYMQVLSGSFLRSYRNDVINIHHGLLPSFKGSNPSKQAFNAGVKLIGATSHFVTEELDAGPIIEQMVERVSHRDNLQSFVQKGKGCIHLKISSTAREERH</sequence>
<name>A0AAV6MBC1_9ROSI</name>
<feature type="domain" description="Formyl transferase N-terminal" evidence="1">
    <location>
        <begin position="130"/>
        <end position="295"/>
    </location>
</feature>
<dbReference type="AlphaFoldDB" id="A0AAV6MBC1"/>
<evidence type="ECO:0000313" key="2">
    <source>
        <dbReference type="EMBL" id="KAG6577677.1"/>
    </source>
</evidence>
<reference evidence="2 3" key="1">
    <citation type="journal article" date="2021" name="Hortic Res">
        <title>The domestication of Cucurbita argyrosperma as revealed by the genome of its wild relative.</title>
        <authorList>
            <person name="Barrera-Redondo J."/>
            <person name="Sanchez-de la Vega G."/>
            <person name="Aguirre-Liguori J.A."/>
            <person name="Castellanos-Morales G."/>
            <person name="Gutierrez-Guerrero Y.T."/>
            <person name="Aguirre-Dugua X."/>
            <person name="Aguirre-Planter E."/>
            <person name="Tenaillon M.I."/>
            <person name="Lira-Saade R."/>
            <person name="Eguiarte L.E."/>
        </authorList>
    </citation>
    <scope>NUCLEOTIDE SEQUENCE [LARGE SCALE GENOMIC DNA]</scope>
    <source>
        <strain evidence="2">JBR-2021</strain>
    </source>
</reference>
<dbReference type="Proteomes" id="UP000685013">
    <property type="component" value="Chromosome 16"/>
</dbReference>
<dbReference type="Pfam" id="PF00551">
    <property type="entry name" value="Formyl_trans_N"/>
    <property type="match status" value="1"/>
</dbReference>
<dbReference type="InterPro" id="IPR004810">
    <property type="entry name" value="PurU"/>
</dbReference>
<dbReference type="InterPro" id="IPR044074">
    <property type="entry name" value="PurU_ACT"/>
</dbReference>
<gene>
    <name evidence="2" type="primary">PURU2</name>
    <name evidence="2" type="ORF">SDJN03_25251</name>
</gene>
<proteinExistence type="predicted"/>
<feature type="non-terminal residue" evidence="2">
    <location>
        <position position="1"/>
    </location>
</feature>
<evidence type="ECO:0000313" key="3">
    <source>
        <dbReference type="Proteomes" id="UP000685013"/>
    </source>
</evidence>
<dbReference type="EMBL" id="JAGKQH010000016">
    <property type="protein sequence ID" value="KAG6577677.1"/>
    <property type="molecule type" value="Genomic_DNA"/>
</dbReference>
<keyword evidence="3" id="KW-1185">Reference proteome</keyword>
<dbReference type="PANTHER" id="PTHR42706:SF1">
    <property type="entry name" value="FORMYLTETRAHYDROFOLATE DEFORMYLASE 2, MITOCHONDRIAL"/>
    <property type="match status" value="1"/>
</dbReference>
<dbReference type="NCBIfam" id="NF004684">
    <property type="entry name" value="PRK06027.1"/>
    <property type="match status" value="1"/>
</dbReference>
<dbReference type="CDD" id="cd04875">
    <property type="entry name" value="ACT_F4HF-DF"/>
    <property type="match status" value="1"/>
</dbReference>
<dbReference type="PIRSF" id="PIRSF036480">
    <property type="entry name" value="FormyFH4_hydr"/>
    <property type="match status" value="1"/>
</dbReference>
<evidence type="ECO:0000259" key="1">
    <source>
        <dbReference type="Pfam" id="PF00551"/>
    </source>
</evidence>